<dbReference type="GO" id="GO:1990904">
    <property type="term" value="C:ribonucleoprotein complex"/>
    <property type="evidence" value="ECO:0007669"/>
    <property type="project" value="UniProtKB-KW"/>
</dbReference>
<dbReference type="HOGENOM" id="CLU_196480_0_0_2"/>
<protein>
    <recommendedName>
        <fullName evidence="3 7">Ribosome biogenesis protein Nop10</fullName>
    </recommendedName>
</protein>
<dbReference type="Proteomes" id="UP000001431">
    <property type="component" value="Chromosome"/>
</dbReference>
<evidence type="ECO:0000256" key="6">
    <source>
        <dbReference type="ARBA" id="ARBA00023274"/>
    </source>
</evidence>
<evidence type="ECO:0000313" key="8">
    <source>
        <dbReference type="EMBL" id="ABO08421.1"/>
    </source>
</evidence>
<dbReference type="AlphaFoldDB" id="A3MUV4"/>
<sequence>MKSLLRRCKNCGWYTLSKASCPKCGGEVEVPHPPKFSPEDKYQRYRILQKALLGTLPVKEETRRKILEEFAAVVEGSG</sequence>
<dbReference type="SUPFAM" id="SSF144210">
    <property type="entry name" value="Nop10-like SnoRNP"/>
    <property type="match status" value="1"/>
</dbReference>
<keyword evidence="5 7" id="KW-0698">rRNA processing</keyword>
<dbReference type="STRING" id="410359.Pcal_0996"/>
<dbReference type="HAMAP" id="MF_00803">
    <property type="entry name" value="Nop10"/>
    <property type="match status" value="1"/>
</dbReference>
<evidence type="ECO:0000256" key="2">
    <source>
        <dbReference type="ARBA" id="ARBA00009462"/>
    </source>
</evidence>
<evidence type="ECO:0000256" key="4">
    <source>
        <dbReference type="ARBA" id="ARBA00022517"/>
    </source>
</evidence>
<dbReference type="EMBL" id="CP000561">
    <property type="protein sequence ID" value="ABO08421.1"/>
    <property type="molecule type" value="Genomic_DNA"/>
</dbReference>
<dbReference type="OrthoDB" id="7259at2157"/>
<dbReference type="KEGG" id="pcl:Pcal_0996"/>
<dbReference type="NCBIfam" id="NF009623">
    <property type="entry name" value="PRK13130.1"/>
    <property type="match status" value="1"/>
</dbReference>
<proteinExistence type="inferred from homology"/>
<dbReference type="GO" id="GO:0030515">
    <property type="term" value="F:snoRNA binding"/>
    <property type="evidence" value="ECO:0007669"/>
    <property type="project" value="InterPro"/>
</dbReference>
<evidence type="ECO:0000313" key="9">
    <source>
        <dbReference type="Proteomes" id="UP000001431"/>
    </source>
</evidence>
<evidence type="ECO:0000256" key="3">
    <source>
        <dbReference type="ARBA" id="ARBA00018821"/>
    </source>
</evidence>
<keyword evidence="4 7" id="KW-0690">Ribosome biogenesis</keyword>
<keyword evidence="9" id="KW-1185">Reference proteome</keyword>
<evidence type="ECO:0000256" key="5">
    <source>
        <dbReference type="ARBA" id="ARBA00022552"/>
    </source>
</evidence>
<dbReference type="PANTHER" id="PTHR13305:SF0">
    <property type="entry name" value="H_ACA RIBONUCLEOPROTEIN COMPLEX SUBUNIT 3"/>
    <property type="match status" value="1"/>
</dbReference>
<evidence type="ECO:0000256" key="7">
    <source>
        <dbReference type="HAMAP-Rule" id="MF_00803"/>
    </source>
</evidence>
<dbReference type="RefSeq" id="WP_011849679.1">
    <property type="nucleotide sequence ID" value="NC_009073.1"/>
</dbReference>
<evidence type="ECO:0000256" key="1">
    <source>
        <dbReference type="ARBA" id="ARBA00002325"/>
    </source>
</evidence>
<comment type="function">
    <text evidence="1 7">Involved in ribosome biogenesis; more specifically in 18S rRNA pseudouridylation and in cleavage of pre-rRNA.</text>
</comment>
<dbReference type="GO" id="GO:0001522">
    <property type="term" value="P:pseudouridine synthesis"/>
    <property type="evidence" value="ECO:0007669"/>
    <property type="project" value="InterPro"/>
</dbReference>
<dbReference type="Pfam" id="PF04135">
    <property type="entry name" value="Nop10p"/>
    <property type="match status" value="1"/>
</dbReference>
<dbReference type="eggNOG" id="arCOG00906">
    <property type="taxonomic scope" value="Archaea"/>
</dbReference>
<name>A3MUV4_PYRCJ</name>
<dbReference type="GeneID" id="4909832"/>
<reference evidence="8" key="1">
    <citation type="submission" date="2007-02" db="EMBL/GenBank/DDBJ databases">
        <title>Complete sequence of Pyrobaculum calidifontis JCM 11548.</title>
        <authorList>
            <consortium name="US DOE Joint Genome Institute"/>
            <person name="Copeland A."/>
            <person name="Lucas S."/>
            <person name="Lapidus A."/>
            <person name="Barry K."/>
            <person name="Glavina del Rio T."/>
            <person name="Dalin E."/>
            <person name="Tice H."/>
            <person name="Pitluck S."/>
            <person name="Chain P."/>
            <person name="Malfatti S."/>
            <person name="Shin M."/>
            <person name="Vergez L."/>
            <person name="Schmutz J."/>
            <person name="Larimer F."/>
            <person name="Land M."/>
            <person name="Hauser L."/>
            <person name="Kyrpides N."/>
            <person name="Mikhailova N."/>
            <person name="Cozen A.E."/>
            <person name="Fitz-Gibbon S.T."/>
            <person name="House C.H."/>
            <person name="Saltikov C."/>
            <person name="Lowe T.M."/>
            <person name="Richardson P."/>
        </authorList>
    </citation>
    <scope>NUCLEOTIDE SEQUENCE [LARGE SCALE GENOMIC DNA]</scope>
    <source>
        <strain evidence="8">JCM 11548</strain>
    </source>
</reference>
<dbReference type="InterPro" id="IPR036756">
    <property type="entry name" value="H/ACA_rnp_Nop10_sf"/>
</dbReference>
<dbReference type="InterPro" id="IPR007264">
    <property type="entry name" value="H/ACA_rnp_Nop10"/>
</dbReference>
<dbReference type="InterPro" id="IPR023532">
    <property type="entry name" value="Nop10_arc-typ"/>
</dbReference>
<organism evidence="8 9">
    <name type="scientific">Pyrobaculum calidifontis (strain DSM 21063 / JCM 11548 / VA1)</name>
    <dbReference type="NCBI Taxonomy" id="410359"/>
    <lineage>
        <taxon>Archaea</taxon>
        <taxon>Thermoproteota</taxon>
        <taxon>Thermoprotei</taxon>
        <taxon>Thermoproteales</taxon>
        <taxon>Thermoproteaceae</taxon>
        <taxon>Pyrobaculum</taxon>
    </lineage>
</organism>
<keyword evidence="6 7" id="KW-0687">Ribonucleoprotein</keyword>
<dbReference type="GO" id="GO:0006364">
    <property type="term" value="P:rRNA processing"/>
    <property type="evidence" value="ECO:0007669"/>
    <property type="project" value="UniProtKB-UniRule"/>
</dbReference>
<gene>
    <name evidence="7" type="primary">nop10</name>
    <name evidence="8" type="ordered locus">Pcal_0996</name>
</gene>
<comment type="similarity">
    <text evidence="2 7">Belongs to the NOP10 family.</text>
</comment>
<accession>A3MUV4</accession>
<dbReference type="Gene3D" id="2.20.28.40">
    <property type="entry name" value="H/ACA ribonucleoprotein complex, subunit Nop10"/>
    <property type="match status" value="1"/>
</dbReference>
<dbReference type="PANTHER" id="PTHR13305">
    <property type="entry name" value="RIBOSOME BIOGENESIS PROTEIN NOP10"/>
    <property type="match status" value="1"/>
</dbReference>